<dbReference type="InterPro" id="IPR011662">
    <property type="entry name" value="Secretin/TonB_short_N"/>
</dbReference>
<evidence type="ECO:0000313" key="12">
    <source>
        <dbReference type="Proteomes" id="UP000284379"/>
    </source>
</evidence>
<dbReference type="Gene3D" id="2.40.170.20">
    <property type="entry name" value="TonB-dependent receptor, beta-barrel domain"/>
    <property type="match status" value="1"/>
</dbReference>
<dbReference type="InterPro" id="IPR039426">
    <property type="entry name" value="TonB-dep_rcpt-like"/>
</dbReference>
<evidence type="ECO:0000313" key="11">
    <source>
        <dbReference type="EMBL" id="RHB35365.1"/>
    </source>
</evidence>
<evidence type="ECO:0000256" key="1">
    <source>
        <dbReference type="ARBA" id="ARBA00004571"/>
    </source>
</evidence>
<name>A0A413VP40_9BACE</name>
<dbReference type="InterPro" id="IPR023997">
    <property type="entry name" value="TonB-dep_OMP_SusC/RagA_CS"/>
</dbReference>
<sequence length="1203" mass="135164">MYVKEWKALIKMALITCFLVCAQIVSAQEKNISLELKNVTVKEALEQLKAKTTYSLWFNVSEVDLGRKITINFQDKSINEALNIILKGQALNYEIKDKYIQIFKPRQNSEKGKNKQISGTVVDDMGESLPGVSVRFKEDATVGTVTDLDGHFQISIPEKAKTLIVSYIGMETKELPIKEGNIKITLSSDSQMLEEVVVTGMTKVDKRLFTGATDRLKAEDARLDGIPDVSRALEGRSAGVSVQNVSGTFGTAPKIRVRGATSIYGSSKPLWVVDGVVMEDAVEIDADDLSSGDAVTLISSAIAGLSADDIESFQILKDGSATSIYGARAMAGVVVITTKRGQAGVSRINYTGEFTSRLKPNYDNFNIMGSQEQMGVYNEMAEKGWLIFSDTYRASNSGVYGKMYQLINSYNPQNQSWGLVNTPEAQAAYLQMAEMRNTNWFDELFNNNITMNHSISISSGTEKAKYYGSISIYNDPGWTKASSVKRYTANANASFNLSDNLTLTLLSNGSYRKQKAPGTLSQEIDVVSGEVRRDFDINPYSYALNTSRTLALKDADGLVYYTRNYAPFNILNELDKNYIDLDVVDLKFQGELNWKIIKGLEANVVGAVKYQMTSQDHLIKEHSNQPEAYRAAGDATIRDRNPLLYKNPDIPNSLPVVVLPEGGIFDKNEYKLLGYDFRASLSYNTSFKDKHIMNLFAGTEANSADRTQYWSRGWGYQYEKGGIPFYDYLIFKQGIEQNNQYYYNDLTYSRNLAFFGMGTYSYMGKYTATGTIRYEGSNRLGKARSARWLPTWNVAAAWNMHEEEFFEKLTPALSHFTLKASYSLTADRGPAFVTNSRVVYRNYSPFRPFAGVKESGLQIEDLENSELTYEKKHEFNVGADFGFIDNRINLSLDYYTRNNYDLIGLINTQGGGGQGTKYANVASMKSSGVEFTLSTKNIRTKDFQWTTDFIFSKSKNEITELDSKARVMSLISGMGFAEKGYPVRALFSIPFQGLNEDGLPTFINEDGEVTITDINFQEALKKDFLKYEGPTDPTITGSFGNIFSYKNFKLNVFMTYSFGNVVRLDPVFKSEYSDLDAMPKEFRNRWTVPGDEAYTNIPVIAHTRQVKDIPNLKYAYNAYNYSDVRVAKGDFIRMKEISLSYDFNPAWIKQFKLNNLQLKLQATNLFLIYSDSKLNGQDPEFFRSGGVASPVPKQFTLTLRLGL</sequence>
<dbReference type="Pfam" id="PF07660">
    <property type="entry name" value="STN"/>
    <property type="match status" value="1"/>
</dbReference>
<keyword evidence="8" id="KW-0732">Signal</keyword>
<dbReference type="NCBIfam" id="TIGR04056">
    <property type="entry name" value="OMP_RagA_SusC"/>
    <property type="match status" value="1"/>
</dbReference>
<dbReference type="NCBIfam" id="TIGR04057">
    <property type="entry name" value="SusC_RagA_signa"/>
    <property type="match status" value="1"/>
</dbReference>
<dbReference type="InterPro" id="IPR023996">
    <property type="entry name" value="TonB-dep_OMP_SusC/RagA"/>
</dbReference>
<dbReference type="Proteomes" id="UP000284379">
    <property type="component" value="Unassembled WGS sequence"/>
</dbReference>
<dbReference type="PROSITE" id="PS52016">
    <property type="entry name" value="TONB_DEPENDENT_REC_3"/>
    <property type="match status" value="1"/>
</dbReference>
<protein>
    <submittedName>
        <fullName evidence="11">SusC/RagA family TonB-linked outer membrane protein</fullName>
    </submittedName>
</protein>
<evidence type="ECO:0000259" key="10">
    <source>
        <dbReference type="Pfam" id="PF07715"/>
    </source>
</evidence>
<evidence type="ECO:0000259" key="9">
    <source>
        <dbReference type="Pfam" id="PF07660"/>
    </source>
</evidence>
<feature type="domain" description="Secretin/TonB short N-terminal" evidence="9">
    <location>
        <begin position="67"/>
        <end position="104"/>
    </location>
</feature>
<dbReference type="InterPro" id="IPR012910">
    <property type="entry name" value="Plug_dom"/>
</dbReference>
<evidence type="ECO:0000256" key="6">
    <source>
        <dbReference type="ARBA" id="ARBA00023237"/>
    </source>
</evidence>
<dbReference type="InterPro" id="IPR036942">
    <property type="entry name" value="Beta-barrel_TonB_sf"/>
</dbReference>
<dbReference type="Gene3D" id="2.170.130.10">
    <property type="entry name" value="TonB-dependent receptor, plug domain"/>
    <property type="match status" value="1"/>
</dbReference>
<keyword evidence="6 7" id="KW-0998">Cell outer membrane</keyword>
<dbReference type="RefSeq" id="WP_122201395.1">
    <property type="nucleotide sequence ID" value="NZ_CABJFV010000006.1"/>
</dbReference>
<reference evidence="11 12" key="1">
    <citation type="submission" date="2018-08" db="EMBL/GenBank/DDBJ databases">
        <title>A genome reference for cultivated species of the human gut microbiota.</title>
        <authorList>
            <person name="Zou Y."/>
            <person name="Xue W."/>
            <person name="Luo G."/>
        </authorList>
    </citation>
    <scope>NUCLEOTIDE SEQUENCE [LARGE SCALE GENOMIC DNA]</scope>
    <source>
        <strain evidence="11 12">AM40-30BH</strain>
    </source>
</reference>
<feature type="chain" id="PRO_5019283041" evidence="8">
    <location>
        <begin position="28"/>
        <end position="1203"/>
    </location>
</feature>
<keyword evidence="5 7" id="KW-0472">Membrane</keyword>
<dbReference type="SUPFAM" id="SSF56935">
    <property type="entry name" value="Porins"/>
    <property type="match status" value="1"/>
</dbReference>
<evidence type="ECO:0000256" key="3">
    <source>
        <dbReference type="ARBA" id="ARBA00022452"/>
    </source>
</evidence>
<comment type="subcellular location">
    <subcellularLocation>
        <location evidence="1 7">Cell outer membrane</location>
        <topology evidence="1 7">Multi-pass membrane protein</topology>
    </subcellularLocation>
</comment>
<dbReference type="AlphaFoldDB" id="A0A413VP40"/>
<evidence type="ECO:0000256" key="5">
    <source>
        <dbReference type="ARBA" id="ARBA00023136"/>
    </source>
</evidence>
<comment type="caution">
    <text evidence="11">The sequence shown here is derived from an EMBL/GenBank/DDBJ whole genome shotgun (WGS) entry which is preliminary data.</text>
</comment>
<evidence type="ECO:0000256" key="4">
    <source>
        <dbReference type="ARBA" id="ARBA00022692"/>
    </source>
</evidence>
<organism evidence="11 12">
    <name type="scientific">Bacteroides nordii</name>
    <dbReference type="NCBI Taxonomy" id="291645"/>
    <lineage>
        <taxon>Bacteria</taxon>
        <taxon>Pseudomonadati</taxon>
        <taxon>Bacteroidota</taxon>
        <taxon>Bacteroidia</taxon>
        <taxon>Bacteroidales</taxon>
        <taxon>Bacteroidaceae</taxon>
        <taxon>Bacteroides</taxon>
    </lineage>
</organism>
<comment type="similarity">
    <text evidence="7">Belongs to the TonB-dependent receptor family.</text>
</comment>
<feature type="domain" description="TonB-dependent receptor plug" evidence="10">
    <location>
        <begin position="209"/>
        <end position="333"/>
    </location>
</feature>
<dbReference type="Pfam" id="PF13715">
    <property type="entry name" value="CarbopepD_reg_2"/>
    <property type="match status" value="1"/>
</dbReference>
<accession>A0A413VP40</accession>
<dbReference type="Pfam" id="PF07715">
    <property type="entry name" value="Plug"/>
    <property type="match status" value="1"/>
</dbReference>
<evidence type="ECO:0000256" key="8">
    <source>
        <dbReference type="SAM" id="SignalP"/>
    </source>
</evidence>
<evidence type="ECO:0000256" key="7">
    <source>
        <dbReference type="PROSITE-ProRule" id="PRU01360"/>
    </source>
</evidence>
<dbReference type="EMBL" id="QSGO01000006">
    <property type="protein sequence ID" value="RHB35365.1"/>
    <property type="molecule type" value="Genomic_DNA"/>
</dbReference>
<gene>
    <name evidence="11" type="ORF">DW888_09575</name>
</gene>
<dbReference type="InterPro" id="IPR008969">
    <property type="entry name" value="CarboxyPept-like_regulatory"/>
</dbReference>
<keyword evidence="3 7" id="KW-1134">Transmembrane beta strand</keyword>
<keyword evidence="2 7" id="KW-0813">Transport</keyword>
<proteinExistence type="inferred from homology"/>
<dbReference type="GO" id="GO:0009279">
    <property type="term" value="C:cell outer membrane"/>
    <property type="evidence" value="ECO:0007669"/>
    <property type="project" value="UniProtKB-SubCell"/>
</dbReference>
<dbReference type="InterPro" id="IPR037066">
    <property type="entry name" value="Plug_dom_sf"/>
</dbReference>
<dbReference type="Gene3D" id="2.60.40.1120">
    <property type="entry name" value="Carboxypeptidase-like, regulatory domain"/>
    <property type="match status" value="1"/>
</dbReference>
<dbReference type="SUPFAM" id="SSF49464">
    <property type="entry name" value="Carboxypeptidase regulatory domain-like"/>
    <property type="match status" value="1"/>
</dbReference>
<keyword evidence="4 7" id="KW-0812">Transmembrane</keyword>
<feature type="signal peptide" evidence="8">
    <location>
        <begin position="1"/>
        <end position="27"/>
    </location>
</feature>
<evidence type="ECO:0000256" key="2">
    <source>
        <dbReference type="ARBA" id="ARBA00022448"/>
    </source>
</evidence>